<gene>
    <name evidence="2" type="ORF">BRSU_1637</name>
</gene>
<dbReference type="CDD" id="cd02230">
    <property type="entry name" value="cupin_HP0902-like"/>
    <property type="match status" value="1"/>
</dbReference>
<dbReference type="InterPro" id="IPR011051">
    <property type="entry name" value="RmlC_Cupin_sf"/>
</dbReference>
<sequence length="110" mass="11895">MGNYINNIDYKKVVSLKDLVAIKDISMLSLVDRKSLAMTIISADKSKEIPTHTSTGDVLVTVIDGKAEITVDVVSFEISSGESILIPANAPHSLKALEAFKILVIQVKPE</sequence>
<organism evidence="2 3">
    <name type="scientific">Brachyspira suanatina</name>
    <dbReference type="NCBI Taxonomy" id="381802"/>
    <lineage>
        <taxon>Bacteria</taxon>
        <taxon>Pseudomonadati</taxon>
        <taxon>Spirochaetota</taxon>
        <taxon>Spirochaetia</taxon>
        <taxon>Brachyspirales</taxon>
        <taxon>Brachyspiraceae</taxon>
        <taxon>Brachyspira</taxon>
    </lineage>
</organism>
<evidence type="ECO:0000313" key="2">
    <source>
        <dbReference type="EMBL" id="CRF33739.1"/>
    </source>
</evidence>
<proteinExistence type="predicted"/>
<dbReference type="PANTHER" id="PTHR37694:SF1">
    <property type="entry name" value="SLR8022 PROTEIN"/>
    <property type="match status" value="1"/>
</dbReference>
<feature type="domain" description="Cupin type-2" evidence="1">
    <location>
        <begin position="47"/>
        <end position="105"/>
    </location>
</feature>
<dbReference type="Gene3D" id="2.60.120.10">
    <property type="entry name" value="Jelly Rolls"/>
    <property type="match status" value="1"/>
</dbReference>
<protein>
    <submittedName>
        <fullName evidence="2">Cupin</fullName>
    </submittedName>
</protein>
<name>A0A0G4K7I8_9SPIR</name>
<dbReference type="InterPro" id="IPR013096">
    <property type="entry name" value="Cupin_2"/>
</dbReference>
<accession>A0A0G4K7I8</accession>
<dbReference type="EMBL" id="CVLB01000001">
    <property type="protein sequence ID" value="CRF33739.1"/>
    <property type="molecule type" value="Genomic_DNA"/>
</dbReference>
<keyword evidence="3" id="KW-1185">Reference proteome</keyword>
<dbReference type="InterPro" id="IPR014710">
    <property type="entry name" value="RmlC-like_jellyroll"/>
</dbReference>
<evidence type="ECO:0000259" key="1">
    <source>
        <dbReference type="Pfam" id="PF07883"/>
    </source>
</evidence>
<dbReference type="PANTHER" id="PTHR37694">
    <property type="entry name" value="SLR8022 PROTEIN"/>
    <property type="match status" value="1"/>
</dbReference>
<dbReference type="Pfam" id="PF07883">
    <property type="entry name" value="Cupin_2"/>
    <property type="match status" value="1"/>
</dbReference>
<evidence type="ECO:0000313" key="3">
    <source>
        <dbReference type="Proteomes" id="UP000043763"/>
    </source>
</evidence>
<dbReference type="AlphaFoldDB" id="A0A0G4K7I8"/>
<dbReference type="RefSeq" id="WP_048594844.1">
    <property type="nucleotide sequence ID" value="NZ_CVLB01000001.1"/>
</dbReference>
<dbReference type="Proteomes" id="UP000043763">
    <property type="component" value="Unassembled WGS sequence"/>
</dbReference>
<dbReference type="SUPFAM" id="SSF51182">
    <property type="entry name" value="RmlC-like cupins"/>
    <property type="match status" value="1"/>
</dbReference>
<reference evidence="3" key="1">
    <citation type="submission" date="2015-04" db="EMBL/GenBank/DDBJ databases">
        <authorList>
            <person name="Mushtaq Mamoona"/>
        </authorList>
    </citation>
    <scope>NUCLEOTIDE SEQUENCE [LARGE SCALE GENOMIC DNA]</scope>
    <source>
        <strain evidence="3">AN4859/03</strain>
    </source>
</reference>
<dbReference type="OrthoDB" id="9793184at2"/>